<reference evidence="2" key="1">
    <citation type="submission" date="2022-06" db="EMBL/GenBank/DDBJ databases">
        <title>Sphingomonas sp. nov. isolated from rhizosphere soil of tomato.</title>
        <authorList>
            <person name="Dong H."/>
            <person name="Gao R."/>
        </authorList>
    </citation>
    <scope>NUCLEOTIDE SEQUENCE</scope>
    <source>
        <strain evidence="2">MMSM24</strain>
    </source>
</reference>
<dbReference type="InterPro" id="IPR013149">
    <property type="entry name" value="ADH-like_C"/>
</dbReference>
<feature type="domain" description="Enoyl reductase (ER)" evidence="1">
    <location>
        <begin position="10"/>
        <end position="287"/>
    </location>
</feature>
<dbReference type="AlphaFoldDB" id="A0AA42CPI5"/>
<dbReference type="Proteomes" id="UP001165565">
    <property type="component" value="Unassembled WGS sequence"/>
</dbReference>
<comment type="caution">
    <text evidence="2">The sequence shown here is derived from an EMBL/GenBank/DDBJ whole genome shotgun (WGS) entry which is preliminary data.</text>
</comment>
<evidence type="ECO:0000313" key="2">
    <source>
        <dbReference type="EMBL" id="MCW6533837.1"/>
    </source>
</evidence>
<organism evidence="2 3">
    <name type="scientific">Sphingomonas lycopersici</name>
    <dbReference type="NCBI Taxonomy" id="2951807"/>
    <lineage>
        <taxon>Bacteria</taxon>
        <taxon>Pseudomonadati</taxon>
        <taxon>Pseudomonadota</taxon>
        <taxon>Alphaproteobacteria</taxon>
        <taxon>Sphingomonadales</taxon>
        <taxon>Sphingomonadaceae</taxon>
        <taxon>Sphingomonas</taxon>
    </lineage>
</organism>
<dbReference type="Pfam" id="PF00107">
    <property type="entry name" value="ADH_zinc_N"/>
    <property type="match status" value="1"/>
</dbReference>
<proteinExistence type="predicted"/>
<evidence type="ECO:0000313" key="3">
    <source>
        <dbReference type="Proteomes" id="UP001165565"/>
    </source>
</evidence>
<evidence type="ECO:0000259" key="1">
    <source>
        <dbReference type="SMART" id="SM00829"/>
    </source>
</evidence>
<accession>A0AA42CPI5</accession>
<dbReference type="PANTHER" id="PTHR43677:SF11">
    <property type="entry name" value="ZINC-CONTAINING ALCOHOL DEHYDROGENASE"/>
    <property type="match status" value="1"/>
</dbReference>
<dbReference type="InterPro" id="IPR011032">
    <property type="entry name" value="GroES-like_sf"/>
</dbReference>
<dbReference type="SUPFAM" id="SSF51735">
    <property type="entry name" value="NAD(P)-binding Rossmann-fold domains"/>
    <property type="match status" value="1"/>
</dbReference>
<dbReference type="PANTHER" id="PTHR43677">
    <property type="entry name" value="SHORT-CHAIN DEHYDROGENASE/REDUCTASE"/>
    <property type="match status" value="1"/>
</dbReference>
<dbReference type="EMBL" id="JANFAV010000001">
    <property type="protein sequence ID" value="MCW6533837.1"/>
    <property type="molecule type" value="Genomic_DNA"/>
</dbReference>
<dbReference type="GO" id="GO:0016491">
    <property type="term" value="F:oxidoreductase activity"/>
    <property type="evidence" value="ECO:0007669"/>
    <property type="project" value="InterPro"/>
</dbReference>
<keyword evidence="3" id="KW-1185">Reference proteome</keyword>
<sequence>MKAAIVEQAGALPVYGNFAEPEAGTGEVIVNVSASALSNLTRGRAAGSHYSVSGGFPLIAGVDGTGRLADGRRVYFLLPRAPFGAMAERTIVLESHCITVPDTLDDVTAALIANPGMSSWAALTERARMSPGETVLIHGATGASGRLAVKIARHLGAARVIATGRNKGVLESLGADAIVSIGADPDAFEGAIRKHFADGIDIVLDYLWGPGARSILVAGAKAGREGVPIRFVQIGSVADAEIELPAAVLRSSAIEMMGSGIGSVSLAGLLASIDGVFSAAQAANLTLDHVALPLSEVNATWANGGDRIVYLPR</sequence>
<name>A0AA42CPI5_9SPHN</name>
<dbReference type="InterPro" id="IPR020843">
    <property type="entry name" value="ER"/>
</dbReference>
<protein>
    <submittedName>
        <fullName evidence="2">Zinc-binding dehydrogenase</fullName>
    </submittedName>
</protein>
<dbReference type="SMART" id="SM00829">
    <property type="entry name" value="PKS_ER"/>
    <property type="match status" value="1"/>
</dbReference>
<dbReference type="RefSeq" id="WP_265267875.1">
    <property type="nucleotide sequence ID" value="NZ_JANFAV010000001.1"/>
</dbReference>
<dbReference type="Gene3D" id="3.90.180.10">
    <property type="entry name" value="Medium-chain alcohol dehydrogenases, catalytic domain"/>
    <property type="match status" value="1"/>
</dbReference>
<dbReference type="InterPro" id="IPR051397">
    <property type="entry name" value="Zn-ADH-like_protein"/>
</dbReference>
<dbReference type="Gene3D" id="3.40.50.720">
    <property type="entry name" value="NAD(P)-binding Rossmann-like Domain"/>
    <property type="match status" value="1"/>
</dbReference>
<dbReference type="InterPro" id="IPR036291">
    <property type="entry name" value="NAD(P)-bd_dom_sf"/>
</dbReference>
<gene>
    <name evidence="2" type="ORF">NEE01_03485</name>
</gene>
<dbReference type="SUPFAM" id="SSF50129">
    <property type="entry name" value="GroES-like"/>
    <property type="match status" value="1"/>
</dbReference>